<dbReference type="STRING" id="37360.A0A0G4J3F9"/>
<dbReference type="InterPro" id="IPR016024">
    <property type="entry name" value="ARM-type_fold"/>
</dbReference>
<dbReference type="AlphaFoldDB" id="A0A0G4J3F9"/>
<dbReference type="InterPro" id="IPR036431">
    <property type="entry name" value="ARID_dom_sf"/>
</dbReference>
<dbReference type="EMBL" id="CDSF01000118">
    <property type="protein sequence ID" value="CEP01796.1"/>
    <property type="molecule type" value="Genomic_DNA"/>
</dbReference>
<keyword evidence="1" id="KW-0156">Chromatin regulator</keyword>
<dbReference type="GO" id="GO:0006325">
    <property type="term" value="P:chromatin organization"/>
    <property type="evidence" value="ECO:0007669"/>
    <property type="project" value="UniProtKB-KW"/>
</dbReference>
<evidence type="ECO:0000313" key="7">
    <source>
        <dbReference type="Proteomes" id="UP000039324"/>
    </source>
</evidence>
<keyword evidence="7" id="KW-1185">Reference proteome</keyword>
<dbReference type="PROSITE" id="PS51011">
    <property type="entry name" value="ARID"/>
    <property type="match status" value="1"/>
</dbReference>
<organism evidence="6 7">
    <name type="scientific">Plasmodiophora brassicae</name>
    <name type="common">Clubroot disease agent</name>
    <dbReference type="NCBI Taxonomy" id="37360"/>
    <lineage>
        <taxon>Eukaryota</taxon>
        <taxon>Sar</taxon>
        <taxon>Rhizaria</taxon>
        <taxon>Endomyxa</taxon>
        <taxon>Phytomyxea</taxon>
        <taxon>Plasmodiophorida</taxon>
        <taxon>Plasmodiophoridae</taxon>
        <taxon>Plasmodiophora</taxon>
    </lineage>
</organism>
<dbReference type="PANTHER" id="PTHR22970">
    <property type="entry name" value="AT-RICH INTERACTIVE DOMAIN-CONTAINING PROTEIN 2"/>
    <property type="match status" value="1"/>
</dbReference>
<gene>
    <name evidence="6" type="ORF">PBRA_008738</name>
</gene>
<proteinExistence type="predicted"/>
<dbReference type="InterPro" id="IPR036910">
    <property type="entry name" value="HMG_box_dom_sf"/>
</dbReference>
<accession>A0A0G4J3F9</accession>
<dbReference type="SUPFAM" id="SSF46774">
    <property type="entry name" value="ARID-like"/>
    <property type="match status" value="1"/>
</dbReference>
<dbReference type="SUPFAM" id="SSF48371">
    <property type="entry name" value="ARM repeat"/>
    <property type="match status" value="1"/>
</dbReference>
<dbReference type="InterPro" id="IPR001606">
    <property type="entry name" value="ARID_dom"/>
</dbReference>
<dbReference type="CDD" id="cd16100">
    <property type="entry name" value="ARID"/>
    <property type="match status" value="1"/>
</dbReference>
<dbReference type="Proteomes" id="UP000039324">
    <property type="component" value="Unassembled WGS sequence"/>
</dbReference>
<keyword evidence="2" id="KW-0805">Transcription regulation</keyword>
<dbReference type="PANTHER" id="PTHR22970:SF14">
    <property type="entry name" value="AT-RICH INTERACTIVE DOMAIN-CONTAINING PROTEIN 2"/>
    <property type="match status" value="1"/>
</dbReference>
<dbReference type="SUPFAM" id="SSF47095">
    <property type="entry name" value="HMG-box"/>
    <property type="match status" value="1"/>
</dbReference>
<dbReference type="Pfam" id="PF01388">
    <property type="entry name" value="ARID"/>
    <property type="match status" value="1"/>
</dbReference>
<dbReference type="Gene3D" id="1.10.150.60">
    <property type="entry name" value="ARID DNA-binding domain"/>
    <property type="match status" value="1"/>
</dbReference>
<evidence type="ECO:0000256" key="4">
    <source>
        <dbReference type="ARBA" id="ARBA00023242"/>
    </source>
</evidence>
<evidence type="ECO:0000256" key="1">
    <source>
        <dbReference type="ARBA" id="ARBA00022853"/>
    </source>
</evidence>
<dbReference type="OrthoDB" id="1938591at2759"/>
<evidence type="ECO:0000256" key="3">
    <source>
        <dbReference type="ARBA" id="ARBA00023163"/>
    </source>
</evidence>
<keyword evidence="3" id="KW-0804">Transcription</keyword>
<dbReference type="InterPro" id="IPR011989">
    <property type="entry name" value="ARM-like"/>
</dbReference>
<feature type="domain" description="ARID" evidence="5">
    <location>
        <begin position="184"/>
        <end position="286"/>
    </location>
</feature>
<evidence type="ECO:0000259" key="5">
    <source>
        <dbReference type="PROSITE" id="PS51011"/>
    </source>
</evidence>
<reference evidence="6 7" key="1">
    <citation type="submission" date="2015-02" db="EMBL/GenBank/DDBJ databases">
        <authorList>
            <person name="Chooi Y.-H."/>
        </authorList>
    </citation>
    <scope>NUCLEOTIDE SEQUENCE [LARGE SCALE GENOMIC DNA]</scope>
    <source>
        <strain evidence="6">E3</strain>
    </source>
</reference>
<keyword evidence="4" id="KW-0539">Nucleus</keyword>
<evidence type="ECO:0000313" key="6">
    <source>
        <dbReference type="EMBL" id="CEP01796.1"/>
    </source>
</evidence>
<dbReference type="InterPro" id="IPR052406">
    <property type="entry name" value="Chromatin_Remodeling_Comp"/>
</dbReference>
<dbReference type="GO" id="GO:0003677">
    <property type="term" value="F:DNA binding"/>
    <property type="evidence" value="ECO:0007669"/>
    <property type="project" value="InterPro"/>
</dbReference>
<dbReference type="Gene3D" id="1.25.10.10">
    <property type="entry name" value="Leucine-rich Repeat Variant"/>
    <property type="match status" value="1"/>
</dbReference>
<dbReference type="CDD" id="cd00084">
    <property type="entry name" value="HMG-box_SF"/>
    <property type="match status" value="1"/>
</dbReference>
<protein>
    <recommendedName>
        <fullName evidence="5">ARID domain-containing protein</fullName>
    </recommendedName>
</protein>
<evidence type="ECO:0000256" key="2">
    <source>
        <dbReference type="ARBA" id="ARBA00023015"/>
    </source>
</evidence>
<sequence>MVPGGRGTSAGYLDDPVLSSGLQHRAVGAVRGHWRRRVAMDDDLDIGPGPVADQSAQGLSRLLRKYAPTPFLIYRQRQLPGLQKQQPQAKVADLVKVLQAQWKDVDAESAEHEECVAISDLIRKQLRDTLVHFHDMRTWLSARQDMKQSMVAVGVRPPKFSRHLSAFGAGDCAQAKNFQAAWSHYSSDHCSDLVPSFARQTIGTPTLGLRTGRRIILNGVRTDLFVLYRSVVSLGGFEHVCERQLWDTVVARQALECAATPTDRAASVILQVCYFRLLLQFELDYQVAHPEPAAPPGVVPSPPSSVTDLPSAAFGPSVFTNNYYKATGMTAILFSLRSRRCPDVLWALNHLLLISFNQNRLVQFNETPQLLEILVALIERQLLVVDLSRLYPRNVLPNLSQFAKQAQHVDHEIEFPDVIPVLLAVLRNLSFVASNQPRIALHHSCANDLLELAFEHDHACDILLHVSPYLDLTKVNFSTLSRWLHRTLIQVDNEAGVIRALHLLGMLTVHQPNATVLASQMHHEVINLVVSLLQYPGHDDVVLAALETISRLTATCGPAFNVRIVQNNDMVERLIALLLEPARESKVVDAVMRRTAASVLADLYGPEDNRVRFRPFLGSIFAAVRDNYESACFLAPILRASAAAR</sequence>
<name>A0A0G4J3F9_PLABS</name>